<dbReference type="RefSeq" id="WP_310574832.1">
    <property type="nucleotide sequence ID" value="NZ_JAVKPK010000008.1"/>
</dbReference>
<dbReference type="PROSITE" id="PS50093">
    <property type="entry name" value="PKD"/>
    <property type="match status" value="1"/>
</dbReference>
<dbReference type="InterPro" id="IPR035986">
    <property type="entry name" value="PKD_dom_sf"/>
</dbReference>
<dbReference type="EMBL" id="JAVKPK010000008">
    <property type="protein sequence ID" value="MDR7664806.1"/>
    <property type="molecule type" value="Genomic_DNA"/>
</dbReference>
<protein>
    <submittedName>
        <fullName evidence="3">PGF-pre-PGF domain-containing protein</fullName>
    </submittedName>
</protein>
<dbReference type="InterPro" id="IPR000601">
    <property type="entry name" value="PKD_dom"/>
</dbReference>
<gene>
    <name evidence="3" type="ORF">RG963_03200</name>
</gene>
<feature type="domain" description="PKD" evidence="2">
    <location>
        <begin position="175"/>
        <end position="250"/>
    </location>
</feature>
<feature type="region of interest" description="Disordered" evidence="1">
    <location>
        <begin position="441"/>
        <end position="476"/>
    </location>
</feature>
<dbReference type="Gene3D" id="2.60.40.10">
    <property type="entry name" value="Immunoglobulins"/>
    <property type="match status" value="1"/>
</dbReference>
<evidence type="ECO:0000256" key="1">
    <source>
        <dbReference type="SAM" id="MobiDB-lite"/>
    </source>
</evidence>
<sequence>MNITKVFRAKNWIRFSRFISGIALIFLLAGTIIPTSAAGIGASREISTGTVSPGENFTVTVHIGADQDVEALTLDENLPDGWHVIRMGNNRDTFQEISTFKESTLEWIWAENLSAGEEKTIIYNVAVPSNSKPGNFTISGTISAYSIPTVPVEGFSEIVVTYPCEADFSAIPLLGSVPLTVQFTDLSAFNPDFREWDFDGNGNIDSNERNPVYTYVNPGIYNVTFRVTNSTYGNDTRTKTGYITVLEKPSGSEEGEGISGGGSGGGGGAGSPESSRNIELKEISNEQVFKGTHTCFTFKGGANEIVTVEFDPKKNFGKTTAIVEMLKNTSSIVKEPAPGMIYKNVNIWVGNSGFSNPENLENTRVSFRVSRAWVVEQGISENTVTLYRYGQDTWDQLSTALSGEDEAYFYFTAETPGFSSFAISSTEKNIQSVEISTAKKGENQTLNEDKPSDKVKNGIYASDLEKEETESSPGPGIAFAGAELLILYGILRRKK</sequence>
<accession>A0ABU2CYJ3</accession>
<dbReference type="NCBIfam" id="TIGR04213">
    <property type="entry name" value="PGF_pre_PGF"/>
    <property type="match status" value="1"/>
</dbReference>
<evidence type="ECO:0000313" key="3">
    <source>
        <dbReference type="EMBL" id="MDR7664806.1"/>
    </source>
</evidence>
<name>A0ABU2CYJ3_9EURY</name>
<dbReference type="Proteomes" id="UP001246244">
    <property type="component" value="Unassembled WGS sequence"/>
</dbReference>
<dbReference type="SMART" id="SM00089">
    <property type="entry name" value="PKD"/>
    <property type="match status" value="1"/>
</dbReference>
<evidence type="ECO:0000259" key="2">
    <source>
        <dbReference type="PROSITE" id="PS50093"/>
    </source>
</evidence>
<dbReference type="SUPFAM" id="SSF49299">
    <property type="entry name" value="PKD domain"/>
    <property type="match status" value="1"/>
</dbReference>
<dbReference type="Pfam" id="PF18911">
    <property type="entry name" value="PKD_4"/>
    <property type="match status" value="1"/>
</dbReference>
<feature type="compositionally biased region" description="Gly residues" evidence="1">
    <location>
        <begin position="257"/>
        <end position="270"/>
    </location>
</feature>
<dbReference type="InterPro" id="IPR026453">
    <property type="entry name" value="PGF_pre_PGF"/>
</dbReference>
<dbReference type="InterPro" id="IPR022409">
    <property type="entry name" value="PKD/Chitinase_dom"/>
</dbReference>
<dbReference type="InterPro" id="IPR013783">
    <property type="entry name" value="Ig-like_fold"/>
</dbReference>
<reference evidence="4" key="1">
    <citation type="submission" date="2023-07" db="EMBL/GenBank/DDBJ databases">
        <title>Whole-genome sequencing of a new Methanosarcina sp. Z-7115.</title>
        <authorList>
            <person name="Zhilina T.N."/>
            <person name="Merkel A.Y."/>
        </authorList>
    </citation>
    <scope>NUCLEOTIDE SEQUENCE [LARGE SCALE GENOMIC DNA]</scope>
    <source>
        <strain evidence="4">Z-7115</strain>
    </source>
</reference>
<keyword evidence="4" id="KW-1185">Reference proteome</keyword>
<feature type="compositionally biased region" description="Basic and acidic residues" evidence="1">
    <location>
        <begin position="441"/>
        <end position="456"/>
    </location>
</feature>
<comment type="caution">
    <text evidence="3">The sequence shown here is derived from an EMBL/GenBank/DDBJ whole genome shotgun (WGS) entry which is preliminary data.</text>
</comment>
<feature type="region of interest" description="Disordered" evidence="1">
    <location>
        <begin position="247"/>
        <end position="275"/>
    </location>
</feature>
<organism evidence="3 4">
    <name type="scientific">Methanosarcina baikalica</name>
    <dbReference type="NCBI Taxonomy" id="3073890"/>
    <lineage>
        <taxon>Archaea</taxon>
        <taxon>Methanobacteriati</taxon>
        <taxon>Methanobacteriota</taxon>
        <taxon>Stenosarchaea group</taxon>
        <taxon>Methanomicrobia</taxon>
        <taxon>Methanosarcinales</taxon>
        <taxon>Methanosarcinaceae</taxon>
        <taxon>Methanosarcina</taxon>
    </lineage>
</organism>
<proteinExistence type="predicted"/>
<evidence type="ECO:0000313" key="4">
    <source>
        <dbReference type="Proteomes" id="UP001246244"/>
    </source>
</evidence>
<dbReference type="CDD" id="cd00146">
    <property type="entry name" value="PKD"/>
    <property type="match status" value="1"/>
</dbReference>